<dbReference type="EMBL" id="UFZL01000001">
    <property type="protein sequence ID" value="STE53969.1"/>
    <property type="molecule type" value="Genomic_DNA"/>
</dbReference>
<dbReference type="GO" id="GO:0048038">
    <property type="term" value="F:quinone binding"/>
    <property type="evidence" value="ECO:0007669"/>
    <property type="project" value="InterPro"/>
</dbReference>
<dbReference type="InterPro" id="IPR052197">
    <property type="entry name" value="ComplexI_49kDa-like"/>
</dbReference>
<evidence type="ECO:0000313" key="3">
    <source>
        <dbReference type="EMBL" id="STE53969.1"/>
    </source>
</evidence>
<dbReference type="Proteomes" id="UP000255201">
    <property type="component" value="Unassembled WGS sequence"/>
</dbReference>
<dbReference type="GO" id="GO:0051287">
    <property type="term" value="F:NAD binding"/>
    <property type="evidence" value="ECO:0007669"/>
    <property type="project" value="InterPro"/>
</dbReference>
<evidence type="ECO:0000256" key="1">
    <source>
        <dbReference type="ARBA" id="ARBA00023002"/>
    </source>
</evidence>
<dbReference type="PANTHER" id="PTHR43485">
    <property type="entry name" value="HYDROGENASE-4 COMPONENT G"/>
    <property type="match status" value="1"/>
</dbReference>
<sequence>MPQRAHTIRSILLEVERLHSHLLNLGLSCHFVGFDTGFMQFFRVREKSMTMAELLTGSRKTYGLNLIGGVRRDILKEQRLQTLKLVREMRADVSELVEMLLATPNMEQRTQGIGILDRQIARDYSPVGPLIRGSGFARDLRFDHPYADYGNIPKTLFTFTGGDVFSRVMVRVKETFDSLAMLEFALDNMPDTPLLTEGFSYKPHAFALGFVEAPRGEDVHWSMLGDNQKLFRWRCRAATYANWPVLRYMLRGNTVSDAPLIIGSLDPCYSCTDRVTLVDVRKRQSKTVPYKEIERYGIDRNRSPLK</sequence>
<organism evidence="3 4">
    <name type="scientific">Escherichia coli</name>
    <dbReference type="NCBI Taxonomy" id="562"/>
    <lineage>
        <taxon>Bacteria</taxon>
        <taxon>Pseudomonadati</taxon>
        <taxon>Pseudomonadota</taxon>
        <taxon>Gammaproteobacteria</taxon>
        <taxon>Enterobacterales</taxon>
        <taxon>Enterobacteriaceae</taxon>
        <taxon>Escherichia</taxon>
    </lineage>
</organism>
<dbReference type="PROSITE" id="PS51257">
    <property type="entry name" value="PROKAR_LIPOPROTEIN"/>
    <property type="match status" value="1"/>
</dbReference>
<dbReference type="EC" id="1.-.-.-" evidence="3"/>
<gene>
    <name evidence="3" type="primary">hyfG_1</name>
    <name evidence="3" type="ORF">NCTC10764_00630</name>
</gene>
<dbReference type="AlphaFoldDB" id="A0A376J2M2"/>
<dbReference type="Gene3D" id="1.10.645.10">
    <property type="entry name" value="Cytochrome-c3 Hydrogenase, chain B"/>
    <property type="match status" value="1"/>
</dbReference>
<accession>A0A376J2M2</accession>
<dbReference type="PANTHER" id="PTHR43485:SF1">
    <property type="entry name" value="FORMATE HYDROGENLYASE SUBUNIT 5-RELATED"/>
    <property type="match status" value="1"/>
</dbReference>
<name>A0A376J2M2_ECOLX</name>
<dbReference type="Pfam" id="PF00346">
    <property type="entry name" value="Complex1_49kDa"/>
    <property type="match status" value="1"/>
</dbReference>
<reference evidence="3 4" key="1">
    <citation type="submission" date="2018-06" db="EMBL/GenBank/DDBJ databases">
        <authorList>
            <consortium name="Pathogen Informatics"/>
            <person name="Doyle S."/>
        </authorList>
    </citation>
    <scope>NUCLEOTIDE SEQUENCE [LARGE SCALE GENOMIC DNA]</scope>
    <source>
        <strain evidence="3 4">NCTC10764</strain>
    </source>
</reference>
<evidence type="ECO:0000259" key="2">
    <source>
        <dbReference type="Pfam" id="PF00346"/>
    </source>
</evidence>
<protein>
    <submittedName>
        <fullName evidence="3">Hydrogenase-4 subunit G</fullName>
        <ecNumber evidence="3">1.-.-.-</ecNumber>
    </submittedName>
</protein>
<evidence type="ECO:0000313" key="4">
    <source>
        <dbReference type="Proteomes" id="UP000255201"/>
    </source>
</evidence>
<dbReference type="SUPFAM" id="SSF56762">
    <property type="entry name" value="HydB/Nqo4-like"/>
    <property type="match status" value="1"/>
</dbReference>
<dbReference type="GO" id="GO:0016651">
    <property type="term" value="F:oxidoreductase activity, acting on NAD(P)H"/>
    <property type="evidence" value="ECO:0007669"/>
    <property type="project" value="InterPro"/>
</dbReference>
<proteinExistence type="predicted"/>
<dbReference type="InterPro" id="IPR029014">
    <property type="entry name" value="NiFe-Hase_large"/>
</dbReference>
<feature type="domain" description="NADH-quinone oxidoreductase subunit D" evidence="2">
    <location>
        <begin position="32"/>
        <end position="198"/>
    </location>
</feature>
<dbReference type="InterPro" id="IPR001135">
    <property type="entry name" value="NADH_Q_OxRdtase_suD"/>
</dbReference>
<keyword evidence="1 3" id="KW-0560">Oxidoreductase</keyword>